<dbReference type="PANTHER" id="PTHR30461:SF23">
    <property type="entry name" value="DNA RECOMBINASE-RELATED"/>
    <property type="match status" value="1"/>
</dbReference>
<dbReference type="SMART" id="SM00857">
    <property type="entry name" value="Resolvase"/>
    <property type="match status" value="1"/>
</dbReference>
<evidence type="ECO:0000259" key="1">
    <source>
        <dbReference type="PROSITE" id="PS51736"/>
    </source>
</evidence>
<dbReference type="PANTHER" id="PTHR30461">
    <property type="entry name" value="DNA-INVERTASE FROM LAMBDOID PROPHAGE"/>
    <property type="match status" value="1"/>
</dbReference>
<dbReference type="RefSeq" id="WP_235252349.1">
    <property type="nucleotide sequence ID" value="NZ_JBBMFN010000011.1"/>
</dbReference>
<name>A0ABV1F0C2_9BACI</name>
<evidence type="ECO:0000313" key="4">
    <source>
        <dbReference type="Proteomes" id="UP001465426"/>
    </source>
</evidence>
<gene>
    <name evidence="3" type="ORF">WMO63_06735</name>
</gene>
<dbReference type="Proteomes" id="UP001465426">
    <property type="component" value="Unassembled WGS sequence"/>
</dbReference>
<feature type="domain" description="Resolvase/invertase-type recombinase catalytic" evidence="1">
    <location>
        <begin position="4"/>
        <end position="149"/>
    </location>
</feature>
<dbReference type="EMBL" id="JBBMFN010000011">
    <property type="protein sequence ID" value="MEQ2465364.1"/>
    <property type="molecule type" value="Genomic_DNA"/>
</dbReference>
<dbReference type="Gene3D" id="3.90.1750.20">
    <property type="entry name" value="Putative Large Serine Recombinase, Chain B, Domain 2"/>
    <property type="match status" value="1"/>
</dbReference>
<dbReference type="Pfam" id="PF07508">
    <property type="entry name" value="Recombinase"/>
    <property type="match status" value="1"/>
</dbReference>
<sequence length="275" mass="31798">MKKVAAIYARVATREQLNDLSIEDQIEQLKTFLNKKGYTDIEVFADEGYSGNNLNRPEFQRLITNLEGFEAIAVWKIDRLSRNNDEVLGLINNYLKPSNKKLLVSTCDIDSSTPNGYMFLSLLVTFSEYERKIRFESISNGMKRRARLGKWSGRVMIGYDLNNGELAINKRESLIVKEIFELRSNMKSYKSIANRINDKGCRTKSGNRFSINSVKTILENPIYAGFIKLRQRDEIPIKRNDFQYVESQHPAIIDQVIWERVQNITLEQKHTSTGN</sequence>
<dbReference type="InterPro" id="IPR036162">
    <property type="entry name" value="Resolvase-like_N_sf"/>
</dbReference>
<proteinExistence type="predicted"/>
<dbReference type="InterPro" id="IPR038109">
    <property type="entry name" value="DNA_bind_recomb_sf"/>
</dbReference>
<organism evidence="3 4">
    <name type="scientific">Niallia hominis</name>
    <dbReference type="NCBI Taxonomy" id="3133173"/>
    <lineage>
        <taxon>Bacteria</taxon>
        <taxon>Bacillati</taxon>
        <taxon>Bacillota</taxon>
        <taxon>Bacilli</taxon>
        <taxon>Bacillales</taxon>
        <taxon>Bacillaceae</taxon>
        <taxon>Niallia</taxon>
    </lineage>
</organism>
<dbReference type="CDD" id="cd00338">
    <property type="entry name" value="Ser_Recombinase"/>
    <property type="match status" value="1"/>
</dbReference>
<comment type="caution">
    <text evidence="3">The sequence shown here is derived from an EMBL/GenBank/DDBJ whole genome shotgun (WGS) entry which is preliminary data.</text>
</comment>
<dbReference type="PROSITE" id="PS51737">
    <property type="entry name" value="RECOMBINASE_DNA_BIND"/>
    <property type="match status" value="1"/>
</dbReference>
<feature type="domain" description="Recombinase" evidence="2">
    <location>
        <begin position="156"/>
        <end position="271"/>
    </location>
</feature>
<evidence type="ECO:0000259" key="2">
    <source>
        <dbReference type="PROSITE" id="PS51737"/>
    </source>
</evidence>
<dbReference type="InterPro" id="IPR050639">
    <property type="entry name" value="SSR_resolvase"/>
</dbReference>
<protein>
    <submittedName>
        <fullName evidence="3">Recombinase family protein</fullName>
    </submittedName>
</protein>
<accession>A0ABV1F0C2</accession>
<dbReference type="InterPro" id="IPR011109">
    <property type="entry name" value="DNA_bind_recombinase_dom"/>
</dbReference>
<dbReference type="Pfam" id="PF00239">
    <property type="entry name" value="Resolvase"/>
    <property type="match status" value="1"/>
</dbReference>
<dbReference type="Gene3D" id="3.40.50.1390">
    <property type="entry name" value="Resolvase, N-terminal catalytic domain"/>
    <property type="match status" value="1"/>
</dbReference>
<keyword evidence="4" id="KW-1185">Reference proteome</keyword>
<dbReference type="InterPro" id="IPR006119">
    <property type="entry name" value="Resolv_N"/>
</dbReference>
<dbReference type="PROSITE" id="PS51736">
    <property type="entry name" value="RECOMBINASES_3"/>
    <property type="match status" value="1"/>
</dbReference>
<evidence type="ECO:0000313" key="3">
    <source>
        <dbReference type="EMBL" id="MEQ2465364.1"/>
    </source>
</evidence>
<reference evidence="3 4" key="1">
    <citation type="submission" date="2024-03" db="EMBL/GenBank/DDBJ databases">
        <title>Human intestinal bacterial collection.</title>
        <authorList>
            <person name="Pauvert C."/>
            <person name="Hitch T.C.A."/>
            <person name="Clavel T."/>
        </authorList>
    </citation>
    <scope>NUCLEOTIDE SEQUENCE [LARGE SCALE GENOMIC DNA]</scope>
    <source>
        <strain evidence="3 4">CLA-SR-H024</strain>
    </source>
</reference>
<dbReference type="SUPFAM" id="SSF53041">
    <property type="entry name" value="Resolvase-like"/>
    <property type="match status" value="1"/>
</dbReference>